<reference evidence="1 2" key="1">
    <citation type="submission" date="2008-08" db="EMBL/GenBank/DDBJ databases">
        <authorList>
            <person name="Madupu R."/>
            <person name="Durkin A.S."/>
            <person name="Torralba M."/>
            <person name="Methe B."/>
            <person name="Sutton G.G."/>
            <person name="Strausberg R.L."/>
            <person name="Nelson K.E."/>
        </authorList>
    </citation>
    <scope>NUCLEOTIDE SEQUENCE [LARGE SCALE GENOMIC DNA]</scope>
    <source>
        <strain evidence="1 2">RM3267</strain>
    </source>
</reference>
<protein>
    <submittedName>
        <fullName evidence="1">Uncharacterized protein</fullName>
    </submittedName>
</protein>
<evidence type="ECO:0000313" key="2">
    <source>
        <dbReference type="Proteomes" id="UP000003082"/>
    </source>
</evidence>
<name>B9CZB9_CAMRE</name>
<gene>
    <name evidence="1" type="ORF">CAMRE0001_1707</name>
</gene>
<comment type="caution">
    <text evidence="1">The sequence shown here is derived from an EMBL/GenBank/DDBJ whole genome shotgun (WGS) entry which is preliminary data.</text>
</comment>
<sequence>MTIFQDFCGDILRNAFVCFALKVKPKAATSEPKYTSFRDEFDTPVHPDCNYSFVLAITISRYFKDWAYVFRR</sequence>
<organism evidence="1 2">
    <name type="scientific">Campylobacter rectus RM3267</name>
    <dbReference type="NCBI Taxonomy" id="553218"/>
    <lineage>
        <taxon>Bacteria</taxon>
        <taxon>Pseudomonadati</taxon>
        <taxon>Campylobacterota</taxon>
        <taxon>Epsilonproteobacteria</taxon>
        <taxon>Campylobacterales</taxon>
        <taxon>Campylobacteraceae</taxon>
        <taxon>Campylobacter</taxon>
    </lineage>
</organism>
<dbReference type="EMBL" id="ACFU01000003">
    <property type="protein sequence ID" value="EEF14942.1"/>
    <property type="molecule type" value="Genomic_DNA"/>
</dbReference>
<keyword evidence="2" id="KW-1185">Reference proteome</keyword>
<proteinExistence type="predicted"/>
<evidence type="ECO:0000313" key="1">
    <source>
        <dbReference type="EMBL" id="EEF14942.1"/>
    </source>
</evidence>
<dbReference type="AlphaFoldDB" id="B9CZB9"/>
<accession>B9CZB9</accession>
<dbReference type="Proteomes" id="UP000003082">
    <property type="component" value="Unassembled WGS sequence"/>
</dbReference>